<dbReference type="SUPFAM" id="SSF53927">
    <property type="entry name" value="Cytidine deaminase-like"/>
    <property type="match status" value="1"/>
</dbReference>
<dbReference type="Proteomes" id="UP000196485">
    <property type="component" value="Unassembled WGS sequence"/>
</dbReference>
<organism evidence="3 4">
    <name type="scientific">Photobacterium aquimaris</name>
    <dbReference type="NCBI Taxonomy" id="512643"/>
    <lineage>
        <taxon>Bacteria</taxon>
        <taxon>Pseudomonadati</taxon>
        <taxon>Pseudomonadota</taxon>
        <taxon>Gammaproteobacteria</taxon>
        <taxon>Vibrionales</taxon>
        <taxon>Vibrionaceae</taxon>
        <taxon>Photobacterium</taxon>
    </lineage>
</organism>
<dbReference type="PANTHER" id="PTHR11086:SF18">
    <property type="entry name" value="DEOXYCYTIDYLATE DEAMINASE"/>
    <property type="match status" value="1"/>
</dbReference>
<dbReference type="Gene3D" id="3.40.140.10">
    <property type="entry name" value="Cytidine Deaminase, domain 2"/>
    <property type="match status" value="1"/>
</dbReference>
<dbReference type="GO" id="GO:0005737">
    <property type="term" value="C:cytoplasm"/>
    <property type="evidence" value="ECO:0007669"/>
    <property type="project" value="TreeGrafter"/>
</dbReference>
<evidence type="ECO:0000313" key="3">
    <source>
        <dbReference type="EMBL" id="SMY15614.1"/>
    </source>
</evidence>
<dbReference type="InterPro" id="IPR002125">
    <property type="entry name" value="CMP_dCMP_dom"/>
</dbReference>
<keyword evidence="1" id="KW-0378">Hydrolase</keyword>
<dbReference type="PANTHER" id="PTHR11086">
    <property type="entry name" value="DEOXYCYTIDYLATE DEAMINASE-RELATED"/>
    <property type="match status" value="1"/>
</dbReference>
<dbReference type="InterPro" id="IPR015517">
    <property type="entry name" value="dCMP_deaminase-rel"/>
</dbReference>
<evidence type="ECO:0000256" key="1">
    <source>
        <dbReference type="ARBA" id="ARBA00022801"/>
    </source>
</evidence>
<reference evidence="4" key="1">
    <citation type="submission" date="2017-06" db="EMBL/GenBank/DDBJ databases">
        <authorList>
            <person name="Rodrigo-Torres L."/>
            <person name="Arahal R. D."/>
            <person name="Lucena T."/>
        </authorList>
    </citation>
    <scope>NUCLEOTIDE SEQUENCE [LARGE SCALE GENOMIC DNA]</scope>
    <source>
        <strain evidence="4">type strain: CECT 9192</strain>
    </source>
</reference>
<dbReference type="InterPro" id="IPR016193">
    <property type="entry name" value="Cytidine_deaminase-like"/>
</dbReference>
<name>A0A1Y6KU85_9GAMM</name>
<protein>
    <submittedName>
        <fullName evidence="3">Cytidine and deoxycytidylate deaminase zinc-binding region</fullName>
    </submittedName>
</protein>
<accession>A0A1Y6KU85</accession>
<gene>
    <name evidence="3" type="ORF">PAQU9191_00837</name>
</gene>
<dbReference type="EMBL" id="FYAH01000001">
    <property type="protein sequence ID" value="SMY15614.1"/>
    <property type="molecule type" value="Genomic_DNA"/>
</dbReference>
<evidence type="ECO:0000259" key="2">
    <source>
        <dbReference type="PROSITE" id="PS51747"/>
    </source>
</evidence>
<dbReference type="PROSITE" id="PS51747">
    <property type="entry name" value="CYT_DCMP_DEAMINASES_2"/>
    <property type="match status" value="1"/>
</dbReference>
<dbReference type="Pfam" id="PF00383">
    <property type="entry name" value="dCMP_cyt_deam_1"/>
    <property type="match status" value="1"/>
</dbReference>
<dbReference type="AlphaFoldDB" id="A0A1Y6KU85"/>
<keyword evidence="4" id="KW-1185">Reference proteome</keyword>
<sequence>MNVGVLKEILEKNYILDESSKAKNLEPSETRRLISKLILSEGSTSNFTSGDNIYYEEVILNLYEEEIQSKIKWRNRMIDLAKHVSVWSRDKSQVGAVLVAKKGGDITLGYNGFPFGVKDCPDRYDEKKQKLNIIVHAEVNAIIAAGTRAADAHLYVSGKPICARCAGPIIQSGIKRVFAEKPLQKGQYEPPTDKNATDWHEIGNLAITMLKEAGVECIFYTKTSDGYEYSDLS</sequence>
<proteinExistence type="predicted"/>
<feature type="domain" description="CMP/dCMP-type deaminase" evidence="2">
    <location>
        <begin position="72"/>
        <end position="198"/>
    </location>
</feature>
<dbReference type="GO" id="GO:0004132">
    <property type="term" value="F:dCMP deaminase activity"/>
    <property type="evidence" value="ECO:0007669"/>
    <property type="project" value="TreeGrafter"/>
</dbReference>
<evidence type="ECO:0000313" key="4">
    <source>
        <dbReference type="Proteomes" id="UP000196485"/>
    </source>
</evidence>